<accession>A0ABX2NR45</accession>
<organism evidence="1 2">
    <name type="scientific">Paraburkholderia youngii</name>
    <dbReference type="NCBI Taxonomy" id="2782701"/>
    <lineage>
        <taxon>Bacteria</taxon>
        <taxon>Pseudomonadati</taxon>
        <taxon>Pseudomonadota</taxon>
        <taxon>Betaproteobacteria</taxon>
        <taxon>Burkholderiales</taxon>
        <taxon>Burkholderiaceae</taxon>
        <taxon>Paraburkholderia</taxon>
    </lineage>
</organism>
<proteinExistence type="predicted"/>
<keyword evidence="2" id="KW-1185">Reference proteome</keyword>
<evidence type="ECO:0000313" key="1">
    <source>
        <dbReference type="EMBL" id="NVI06553.1"/>
    </source>
</evidence>
<sequence length="95" mass="10701">MITPVVVDRKSWLFADTVAGAQASADLYSLVKKRRRLCRAHAISTPRLRLASEGRRQATAYDLSSQQEPPGCTVTAWPHKLAATVRYLHRGRRRT</sequence>
<dbReference type="Proteomes" id="UP000821598">
    <property type="component" value="Unassembled WGS sequence"/>
</dbReference>
<gene>
    <name evidence="1" type="ORF">FSB64_22830</name>
</gene>
<evidence type="ECO:0000313" key="2">
    <source>
        <dbReference type="Proteomes" id="UP000821598"/>
    </source>
</evidence>
<comment type="caution">
    <text evidence="1">The sequence shown here is derived from an EMBL/GenBank/DDBJ whole genome shotgun (WGS) entry which is preliminary data.</text>
</comment>
<protein>
    <submittedName>
        <fullName evidence="1">Uncharacterized protein</fullName>
    </submittedName>
</protein>
<name>A0ABX2NR45_9BURK</name>
<dbReference type="EMBL" id="VOMC01000025">
    <property type="protein sequence ID" value="NVI06553.1"/>
    <property type="molecule type" value="Genomic_DNA"/>
</dbReference>
<reference evidence="1 2" key="1">
    <citation type="submission" date="2019-08" db="EMBL/GenBank/DDBJ databases">
        <title>Paraburkholderia simonii sp. nov. and P. youngii sp. nov. Brazilian and Mexican Mimosa-associated rhizobia.</title>
        <authorList>
            <person name="Mavima L."/>
            <person name="Beukes C.W."/>
            <person name="Palmer M."/>
            <person name="De Meyer S.E."/>
            <person name="James E.K."/>
            <person name="Maluk M."/>
            <person name="Avontuur J.R."/>
            <person name="Chan W.Y."/>
            <person name="Venter S.N."/>
            <person name="Steenkamp E.T."/>
        </authorList>
    </citation>
    <scope>NUCLEOTIDE SEQUENCE [LARGE SCALE GENOMIC DNA]</scope>
    <source>
        <strain evidence="1 2">JPY454</strain>
    </source>
</reference>